<accession>A0AA40DI74</accession>
<dbReference type="AlphaFoldDB" id="A0AA40DI74"/>
<reference evidence="1" key="1">
    <citation type="submission" date="2023-06" db="EMBL/GenBank/DDBJ databases">
        <title>Genome-scale phylogeny and comparative genomics of the fungal order Sordariales.</title>
        <authorList>
            <consortium name="Lawrence Berkeley National Laboratory"/>
            <person name="Hensen N."/>
            <person name="Bonometti L."/>
            <person name="Westerberg I."/>
            <person name="Brannstrom I.O."/>
            <person name="Guillou S."/>
            <person name="Cros-Aarteil S."/>
            <person name="Calhoun S."/>
            <person name="Haridas S."/>
            <person name="Kuo A."/>
            <person name="Mondo S."/>
            <person name="Pangilinan J."/>
            <person name="Riley R."/>
            <person name="Labutti K."/>
            <person name="Andreopoulos B."/>
            <person name="Lipzen A."/>
            <person name="Chen C."/>
            <person name="Yanf M."/>
            <person name="Daum C."/>
            <person name="Ng V."/>
            <person name="Clum A."/>
            <person name="Steindorff A."/>
            <person name="Ohm R."/>
            <person name="Martin F."/>
            <person name="Silar P."/>
            <person name="Natvig D."/>
            <person name="Lalanne C."/>
            <person name="Gautier V."/>
            <person name="Ament-Velasquez S.L."/>
            <person name="Kruys A."/>
            <person name="Hutchinson M.I."/>
            <person name="Powell A.J."/>
            <person name="Barry K."/>
            <person name="Miller A.N."/>
            <person name="Grigoriev I.V."/>
            <person name="Debuchy R."/>
            <person name="Gladieux P."/>
            <person name="Thoren M.H."/>
            <person name="Johannesson H."/>
        </authorList>
    </citation>
    <scope>NUCLEOTIDE SEQUENCE</scope>
    <source>
        <strain evidence="1">CBS 540.89</strain>
    </source>
</reference>
<evidence type="ECO:0000313" key="1">
    <source>
        <dbReference type="EMBL" id="KAK0704135.1"/>
    </source>
</evidence>
<evidence type="ECO:0000313" key="2">
    <source>
        <dbReference type="Proteomes" id="UP001172159"/>
    </source>
</evidence>
<keyword evidence="2" id="KW-1185">Reference proteome</keyword>
<proteinExistence type="predicted"/>
<gene>
    <name evidence="1" type="ORF">B0T21DRAFT_353271</name>
</gene>
<organism evidence="1 2">
    <name type="scientific">Apiosordaria backusii</name>
    <dbReference type="NCBI Taxonomy" id="314023"/>
    <lineage>
        <taxon>Eukaryota</taxon>
        <taxon>Fungi</taxon>
        <taxon>Dikarya</taxon>
        <taxon>Ascomycota</taxon>
        <taxon>Pezizomycotina</taxon>
        <taxon>Sordariomycetes</taxon>
        <taxon>Sordariomycetidae</taxon>
        <taxon>Sordariales</taxon>
        <taxon>Lasiosphaeriaceae</taxon>
        <taxon>Apiosordaria</taxon>
    </lineage>
</organism>
<dbReference type="Proteomes" id="UP001172159">
    <property type="component" value="Unassembled WGS sequence"/>
</dbReference>
<comment type="caution">
    <text evidence="1">The sequence shown here is derived from an EMBL/GenBank/DDBJ whole genome shotgun (WGS) entry which is preliminary data.</text>
</comment>
<name>A0AA40DI74_9PEZI</name>
<dbReference type="EMBL" id="JAUKTV010000022">
    <property type="protein sequence ID" value="KAK0704135.1"/>
    <property type="molecule type" value="Genomic_DNA"/>
</dbReference>
<protein>
    <submittedName>
        <fullName evidence="1">Uncharacterized protein</fullName>
    </submittedName>
</protein>
<sequence length="168" mass="19289">MAGNGGFSCKTLKLIHESEDRRMQSFEAHTLAEICENGVIKMPANASDVRFNLRLQVRPIERPCCRRNACEFRRRGQDVMAETFVSMGIWAVLYLKKPWVIAAEEQLHLACPSSPAKRLNQRSLCEPEHLVLFHCDWFKGRKPLYAMRLASSTGINYFYFSTNIASIF</sequence>